<evidence type="ECO:0000313" key="3">
    <source>
        <dbReference type="Proteomes" id="UP000664940"/>
    </source>
</evidence>
<feature type="region of interest" description="Disordered" evidence="1">
    <location>
        <begin position="1"/>
        <end position="51"/>
    </location>
</feature>
<reference evidence="2 3" key="1">
    <citation type="journal article" date="2020" name="Nature">
        <title>Six reference-quality genomes reveal evolution of bat adaptations.</title>
        <authorList>
            <person name="Jebb D."/>
            <person name="Huang Z."/>
            <person name="Pippel M."/>
            <person name="Hughes G.M."/>
            <person name="Lavrichenko K."/>
            <person name="Devanna P."/>
            <person name="Winkler S."/>
            <person name="Jermiin L.S."/>
            <person name="Skirmuntt E.C."/>
            <person name="Katzourakis A."/>
            <person name="Burkitt-Gray L."/>
            <person name="Ray D.A."/>
            <person name="Sullivan K.A.M."/>
            <person name="Roscito J.G."/>
            <person name="Kirilenko B.M."/>
            <person name="Davalos L.M."/>
            <person name="Corthals A.P."/>
            <person name="Power M.L."/>
            <person name="Jones G."/>
            <person name="Ransome R.D."/>
            <person name="Dechmann D.K.N."/>
            <person name="Locatelli A.G."/>
            <person name="Puechmaille S.J."/>
            <person name="Fedrigo O."/>
            <person name="Jarvis E.D."/>
            <person name="Hiller M."/>
            <person name="Vernes S.C."/>
            <person name="Myers E.W."/>
            <person name="Teeling E.C."/>
        </authorList>
    </citation>
    <scope>NUCLEOTIDE SEQUENCE [LARGE SCALE GENOMIC DNA]</scope>
    <source>
        <strain evidence="2">Bat1K_MPI-CBG_1</strain>
    </source>
</reference>
<dbReference type="EMBL" id="JABVXQ010000005">
    <property type="protein sequence ID" value="KAF6109504.1"/>
    <property type="molecule type" value="Genomic_DNA"/>
</dbReference>
<gene>
    <name evidence="2" type="ORF">HJG60_010777</name>
</gene>
<organism evidence="2 3">
    <name type="scientific">Phyllostomus discolor</name>
    <name type="common">pale spear-nosed bat</name>
    <dbReference type="NCBI Taxonomy" id="89673"/>
    <lineage>
        <taxon>Eukaryota</taxon>
        <taxon>Metazoa</taxon>
        <taxon>Chordata</taxon>
        <taxon>Craniata</taxon>
        <taxon>Vertebrata</taxon>
        <taxon>Euteleostomi</taxon>
        <taxon>Mammalia</taxon>
        <taxon>Eutheria</taxon>
        <taxon>Laurasiatheria</taxon>
        <taxon>Chiroptera</taxon>
        <taxon>Yangochiroptera</taxon>
        <taxon>Phyllostomidae</taxon>
        <taxon>Phyllostominae</taxon>
        <taxon>Phyllostomus</taxon>
    </lineage>
</organism>
<protein>
    <submittedName>
        <fullName evidence="2">Uncharacterized protein</fullName>
    </submittedName>
</protein>
<dbReference type="AlphaFoldDB" id="A0A834EA65"/>
<comment type="caution">
    <text evidence="2">The sequence shown here is derived from an EMBL/GenBank/DDBJ whole genome shotgun (WGS) entry which is preliminary data.</text>
</comment>
<evidence type="ECO:0000256" key="1">
    <source>
        <dbReference type="SAM" id="MobiDB-lite"/>
    </source>
</evidence>
<evidence type="ECO:0000313" key="2">
    <source>
        <dbReference type="EMBL" id="KAF6109504.1"/>
    </source>
</evidence>
<accession>A0A834EA65</accession>
<proteinExistence type="predicted"/>
<feature type="compositionally biased region" description="Low complexity" evidence="1">
    <location>
        <begin position="1"/>
        <end position="17"/>
    </location>
</feature>
<feature type="compositionally biased region" description="Polar residues" evidence="1">
    <location>
        <begin position="25"/>
        <end position="51"/>
    </location>
</feature>
<sequence length="129" mass="13706">MECWVGPSGPSAFPPSADLEFSGPLSGTSWDGDSSETNRLTPAQGSWQGVQGLSEGRPLVSMVTVPPSLLHGKQEGVVLVYHLLPLPFLPSRPLPAQEPVPRNAHCLFSSPEAHTPPCPVDESFASPRL</sequence>
<dbReference type="Proteomes" id="UP000664940">
    <property type="component" value="Unassembled WGS sequence"/>
</dbReference>
<feature type="region of interest" description="Disordered" evidence="1">
    <location>
        <begin position="110"/>
        <end position="129"/>
    </location>
</feature>
<name>A0A834EA65_9CHIR</name>